<proteinExistence type="predicted"/>
<dbReference type="Proteomes" id="UP000433183">
    <property type="component" value="Segment"/>
</dbReference>
<dbReference type="EMBL" id="MN732867">
    <property type="protein sequence ID" value="QGZ16364.1"/>
    <property type="molecule type" value="Genomic_DNA"/>
</dbReference>
<gene>
    <name evidence="1" type="ORF">Hena1_02140</name>
</gene>
<evidence type="ECO:0000313" key="1">
    <source>
        <dbReference type="EMBL" id="QGZ16364.1"/>
    </source>
</evidence>
<reference evidence="1 2" key="1">
    <citation type="submission" date="2019-11" db="EMBL/GenBank/DDBJ databases">
        <title>Characterization of a new Erwinia amylovora bacteriophage.</title>
        <authorList>
            <person name="Valentovich L.N."/>
            <person name="Akhremchuk A.E."/>
            <person name="Besarab N.V."/>
            <person name="Lagonenko A.L."/>
        </authorList>
    </citation>
    <scope>NUCLEOTIDE SEQUENCE [LARGE SCALE GENOMIC DNA]</scope>
</reference>
<protein>
    <submittedName>
        <fullName evidence="1">Uncharacterized protein</fullName>
    </submittedName>
</protein>
<sequence length="170" mass="18844">MIKKYTLTQSYSTDPSAKAGIVVYRAAKHDYGLARDDTIATGIPHVSVTFNADGDYPFFTVPETILQAADAELVGGKKFNGVIVKCRPYIEEFPRCIYGYRPGVLTYVRTSTVQSLLLENGKLYAITLNSAYELADVDLAAFLKCPEWINDLDNLIKQVVVKPAQEVKVD</sequence>
<name>A0A6B9J8F8_9CAUD</name>
<accession>A0A6B9J8F8</accession>
<evidence type="ECO:0000313" key="2">
    <source>
        <dbReference type="Proteomes" id="UP000433183"/>
    </source>
</evidence>
<organism evidence="1 2">
    <name type="scientific">Erwinia phage Hena1</name>
    <dbReference type="NCBI Taxonomy" id="2678601"/>
    <lineage>
        <taxon>Viruses</taxon>
        <taxon>Duplodnaviria</taxon>
        <taxon>Heunggongvirae</taxon>
        <taxon>Uroviricota</taxon>
        <taxon>Caudoviricetes</taxon>
        <taxon>Vequintavirinae</taxon>
        <taxon>Henunavirus</taxon>
        <taxon>Henunavirus hena1</taxon>
    </lineage>
</organism>
<keyword evidence="2" id="KW-1185">Reference proteome</keyword>